<reference evidence="3" key="2">
    <citation type="submission" date="2022-04" db="EMBL/GenBank/DDBJ databases">
        <title>Sequencing and genomic assembly of Halococcus dombrowskii.</title>
        <authorList>
            <person name="Lim S.W."/>
            <person name="MacLea K.S."/>
        </authorList>
    </citation>
    <scope>NUCLEOTIDE SEQUENCE</scope>
    <source>
        <strain evidence="3">H4</strain>
        <plasmid evidence="3">unnamed2</plasmid>
    </source>
</reference>
<evidence type="ECO:0000256" key="1">
    <source>
        <dbReference type="SAM" id="MobiDB-lite"/>
    </source>
</evidence>
<gene>
    <name evidence="2" type="ORF">GCM10008985_16220</name>
    <name evidence="3" type="ORF">MUK72_17255</name>
</gene>
<name>A0AAV3SGK8_HALDO</name>
<organism evidence="2 5">
    <name type="scientific">Halococcus dombrowskii</name>
    <dbReference type="NCBI Taxonomy" id="179637"/>
    <lineage>
        <taxon>Archaea</taxon>
        <taxon>Methanobacteriati</taxon>
        <taxon>Methanobacteriota</taxon>
        <taxon>Stenosarchaea group</taxon>
        <taxon>Halobacteria</taxon>
        <taxon>Halobacteriales</taxon>
        <taxon>Halococcaceae</taxon>
        <taxon>Halococcus</taxon>
    </lineage>
</organism>
<keyword evidence="3" id="KW-0614">Plasmid</keyword>
<evidence type="ECO:0000313" key="4">
    <source>
        <dbReference type="Proteomes" id="UP000830542"/>
    </source>
</evidence>
<dbReference type="Proteomes" id="UP000830542">
    <property type="component" value="Plasmid unnamed2"/>
</dbReference>
<accession>A0AAV3SGK8</accession>
<dbReference type="KEGG" id="hdo:MUK72_17255"/>
<keyword evidence="4" id="KW-1185">Reference proteome</keyword>
<dbReference type="Proteomes" id="UP001500962">
    <property type="component" value="Unassembled WGS sequence"/>
</dbReference>
<protein>
    <submittedName>
        <fullName evidence="2">Uncharacterized protein</fullName>
    </submittedName>
</protein>
<evidence type="ECO:0000313" key="2">
    <source>
        <dbReference type="EMBL" id="GAA0460510.1"/>
    </source>
</evidence>
<feature type="region of interest" description="Disordered" evidence="1">
    <location>
        <begin position="1"/>
        <end position="30"/>
    </location>
</feature>
<dbReference type="EMBL" id="BAAADN010000025">
    <property type="protein sequence ID" value="GAA0460510.1"/>
    <property type="molecule type" value="Genomic_DNA"/>
</dbReference>
<proteinExistence type="predicted"/>
<evidence type="ECO:0000313" key="3">
    <source>
        <dbReference type="EMBL" id="UOO96956.1"/>
    </source>
</evidence>
<geneLocation type="plasmid" evidence="3 4">
    <name>unnamed2</name>
</geneLocation>
<reference evidence="2" key="1">
    <citation type="journal article" date="2014" name="Int. J. Syst. Evol. Microbiol.">
        <title>Complete genome sequence of Corynebacterium casei LMG S-19264T (=DSM 44701T), isolated from a smear-ripened cheese.</title>
        <authorList>
            <consortium name="US DOE Joint Genome Institute (JGI-PGF)"/>
            <person name="Walter F."/>
            <person name="Albersmeier A."/>
            <person name="Kalinowski J."/>
            <person name="Ruckert C."/>
        </authorList>
    </citation>
    <scope>NUCLEOTIDE SEQUENCE</scope>
    <source>
        <strain evidence="2">JCM 12289</strain>
    </source>
</reference>
<dbReference type="AlphaFoldDB" id="A0AAV3SGK8"/>
<reference evidence="2" key="3">
    <citation type="submission" date="2023-12" db="EMBL/GenBank/DDBJ databases">
        <authorList>
            <person name="Sun Q."/>
            <person name="Inoue M."/>
        </authorList>
    </citation>
    <scope>NUCLEOTIDE SEQUENCE</scope>
    <source>
        <strain evidence="2">JCM 12289</strain>
    </source>
</reference>
<evidence type="ECO:0000313" key="5">
    <source>
        <dbReference type="Proteomes" id="UP001500962"/>
    </source>
</evidence>
<dbReference type="EMBL" id="CP095007">
    <property type="protein sequence ID" value="UOO96956.1"/>
    <property type="molecule type" value="Genomic_DNA"/>
</dbReference>
<sequence>MLEERGHTVVTLDRPADGTDTTPVDDVTSEGYVDRVCGTLNE</sequence>